<dbReference type="GO" id="GO:0045842">
    <property type="term" value="P:positive regulation of mitotic metaphase/anaphase transition"/>
    <property type="evidence" value="ECO:0007669"/>
    <property type="project" value="TreeGrafter"/>
</dbReference>
<keyword evidence="5" id="KW-0833">Ubl conjugation pathway</keyword>
<dbReference type="Proteomes" id="UP000799421">
    <property type="component" value="Unassembled WGS sequence"/>
</dbReference>
<keyword evidence="9" id="KW-1185">Reference proteome</keyword>
<keyword evidence="3" id="KW-0132">Cell division</keyword>
<keyword evidence="6" id="KW-0131">Cell cycle</keyword>
<evidence type="ECO:0000256" key="2">
    <source>
        <dbReference type="ARBA" id="ARBA00016066"/>
    </source>
</evidence>
<dbReference type="GO" id="GO:0051301">
    <property type="term" value="P:cell division"/>
    <property type="evidence" value="ECO:0007669"/>
    <property type="project" value="UniProtKB-KW"/>
</dbReference>
<dbReference type="PANTHER" id="PTHR12830:SF9">
    <property type="entry name" value="ANAPHASE-PROMOTING COMPLEX SUBUNIT 5"/>
    <property type="match status" value="1"/>
</dbReference>
<keyword evidence="4" id="KW-0498">Mitosis</keyword>
<evidence type="ECO:0000259" key="7">
    <source>
        <dbReference type="Pfam" id="PF12862"/>
    </source>
</evidence>
<dbReference type="GO" id="GO:0005680">
    <property type="term" value="C:anaphase-promoting complex"/>
    <property type="evidence" value="ECO:0007669"/>
    <property type="project" value="InterPro"/>
</dbReference>
<protein>
    <recommendedName>
        <fullName evidence="2">Anaphase-promoting complex subunit 5</fullName>
    </recommendedName>
</protein>
<proteinExistence type="inferred from homology"/>
<evidence type="ECO:0000256" key="3">
    <source>
        <dbReference type="ARBA" id="ARBA00022618"/>
    </source>
</evidence>
<organism evidence="8 9">
    <name type="scientific">Piedraia hortae CBS 480.64</name>
    <dbReference type="NCBI Taxonomy" id="1314780"/>
    <lineage>
        <taxon>Eukaryota</taxon>
        <taxon>Fungi</taxon>
        <taxon>Dikarya</taxon>
        <taxon>Ascomycota</taxon>
        <taxon>Pezizomycotina</taxon>
        <taxon>Dothideomycetes</taxon>
        <taxon>Dothideomycetidae</taxon>
        <taxon>Capnodiales</taxon>
        <taxon>Piedraiaceae</taxon>
        <taxon>Piedraia</taxon>
    </lineage>
</organism>
<dbReference type="PANTHER" id="PTHR12830">
    <property type="entry name" value="ANAPHASE-PROMOTING COMPLEX SUBUNIT 5"/>
    <property type="match status" value="1"/>
</dbReference>
<dbReference type="InterPro" id="IPR026000">
    <property type="entry name" value="Apc5_dom"/>
</dbReference>
<accession>A0A6A7C2G2</accession>
<gene>
    <name evidence="8" type="ORF">K470DRAFT_281486</name>
</gene>
<dbReference type="GO" id="GO:0070979">
    <property type="term" value="P:protein K11-linked ubiquitination"/>
    <property type="evidence" value="ECO:0007669"/>
    <property type="project" value="TreeGrafter"/>
</dbReference>
<sequence length="395" mass="44801">MPRYLTPERLCLAVIVQLYLDTKYPHDTQLAVLSFVASRILPVPQLAKLRIDELLDAKGIGAKVFARKLSQLPSNVSNRSVYDNFLAQIWGYSGLDSLQVLFQQLGTFVNPQTISGSLQLSGTGLSRASPIGQYIRRCVLEFMRLQFNDALDIWKDFAAFRGPTYGEWARKNGYVGSEPVSLPSTQSFASTWSAEDADVLLSLSIGQLQKVGTRLPIQVKLKLQDWIANQWQSGALSRQHLLAFFEHWKAGQYNMALESLHRYFDYSLVTKEGSEELRDHYQYALLHLSMLHAEFDAWEESIEAMGECIATARENHDTACLNYALSWLLYFRQTRALDSETTFKGMPELKGSGGNDEDEISFLKAKAKESRNWLLLASTLMDEARIEVYQHHQSP</sequence>
<comment type="similarity">
    <text evidence="1">Belongs to the APC5 family.</text>
</comment>
<dbReference type="InterPro" id="IPR037679">
    <property type="entry name" value="Apc5"/>
</dbReference>
<dbReference type="Pfam" id="PF12862">
    <property type="entry name" value="ANAPC5"/>
    <property type="match status" value="1"/>
</dbReference>
<evidence type="ECO:0000256" key="6">
    <source>
        <dbReference type="ARBA" id="ARBA00023306"/>
    </source>
</evidence>
<dbReference type="GO" id="GO:0031145">
    <property type="term" value="P:anaphase-promoting complex-dependent catabolic process"/>
    <property type="evidence" value="ECO:0007669"/>
    <property type="project" value="TreeGrafter"/>
</dbReference>
<evidence type="ECO:0000313" key="9">
    <source>
        <dbReference type="Proteomes" id="UP000799421"/>
    </source>
</evidence>
<evidence type="ECO:0000256" key="5">
    <source>
        <dbReference type="ARBA" id="ARBA00022786"/>
    </source>
</evidence>
<evidence type="ECO:0000256" key="1">
    <source>
        <dbReference type="ARBA" id="ARBA00007450"/>
    </source>
</evidence>
<evidence type="ECO:0000256" key="4">
    <source>
        <dbReference type="ARBA" id="ARBA00022776"/>
    </source>
</evidence>
<evidence type="ECO:0000313" key="8">
    <source>
        <dbReference type="EMBL" id="KAF2861462.1"/>
    </source>
</evidence>
<feature type="domain" description="Anaphase-promoting complex subunit 5" evidence="7">
    <location>
        <begin position="240"/>
        <end position="334"/>
    </location>
</feature>
<dbReference type="AlphaFoldDB" id="A0A6A7C2G2"/>
<name>A0A6A7C2G2_9PEZI</name>
<dbReference type="OrthoDB" id="2504561at2759"/>
<dbReference type="EMBL" id="MU005972">
    <property type="protein sequence ID" value="KAF2861462.1"/>
    <property type="molecule type" value="Genomic_DNA"/>
</dbReference>
<reference evidence="8" key="1">
    <citation type="journal article" date="2020" name="Stud. Mycol.">
        <title>101 Dothideomycetes genomes: a test case for predicting lifestyles and emergence of pathogens.</title>
        <authorList>
            <person name="Haridas S."/>
            <person name="Albert R."/>
            <person name="Binder M."/>
            <person name="Bloem J."/>
            <person name="Labutti K."/>
            <person name="Salamov A."/>
            <person name="Andreopoulos B."/>
            <person name="Baker S."/>
            <person name="Barry K."/>
            <person name="Bills G."/>
            <person name="Bluhm B."/>
            <person name="Cannon C."/>
            <person name="Castanera R."/>
            <person name="Culley D."/>
            <person name="Daum C."/>
            <person name="Ezra D."/>
            <person name="Gonzalez J."/>
            <person name="Henrissat B."/>
            <person name="Kuo A."/>
            <person name="Liang C."/>
            <person name="Lipzen A."/>
            <person name="Lutzoni F."/>
            <person name="Magnuson J."/>
            <person name="Mondo S."/>
            <person name="Nolan M."/>
            <person name="Ohm R."/>
            <person name="Pangilinan J."/>
            <person name="Park H.-J."/>
            <person name="Ramirez L."/>
            <person name="Alfaro M."/>
            <person name="Sun H."/>
            <person name="Tritt A."/>
            <person name="Yoshinaga Y."/>
            <person name="Zwiers L.-H."/>
            <person name="Turgeon B."/>
            <person name="Goodwin S."/>
            <person name="Spatafora J."/>
            <person name="Crous P."/>
            <person name="Grigoriev I."/>
        </authorList>
    </citation>
    <scope>NUCLEOTIDE SEQUENCE</scope>
    <source>
        <strain evidence="8">CBS 480.64</strain>
    </source>
</reference>